<feature type="transmembrane region" description="Helical" evidence="9">
    <location>
        <begin position="65"/>
        <end position="86"/>
    </location>
</feature>
<dbReference type="GO" id="GO:0043757">
    <property type="term" value="F:adenosylcobinamide-phosphate synthase activity"/>
    <property type="evidence" value="ECO:0007669"/>
    <property type="project" value="UniProtKB-EC"/>
</dbReference>
<keyword evidence="5" id="KW-0169">Cobalamin biosynthesis</keyword>
<keyword evidence="6 9" id="KW-0812">Transmembrane</keyword>
<evidence type="ECO:0000256" key="7">
    <source>
        <dbReference type="ARBA" id="ARBA00022989"/>
    </source>
</evidence>
<comment type="similarity">
    <text evidence="3">Belongs to the CobD/CbiB family.</text>
</comment>
<evidence type="ECO:0000313" key="10">
    <source>
        <dbReference type="EMBL" id="CAJ0850748.1"/>
    </source>
</evidence>
<evidence type="ECO:0000256" key="4">
    <source>
        <dbReference type="ARBA" id="ARBA00022475"/>
    </source>
</evidence>
<comment type="subcellular location">
    <subcellularLocation>
        <location evidence="1">Cell membrane</location>
        <topology evidence="1">Multi-pass membrane protein</topology>
    </subcellularLocation>
</comment>
<keyword evidence="8 9" id="KW-0472">Membrane</keyword>
<dbReference type="NCBIfam" id="TIGR00380">
    <property type="entry name" value="cobal_cbiB"/>
    <property type="match status" value="1"/>
</dbReference>
<name>A0AA48LX03_9ZZZZ</name>
<dbReference type="GO" id="GO:0048472">
    <property type="term" value="F:threonine-phosphate decarboxylase activity"/>
    <property type="evidence" value="ECO:0007669"/>
    <property type="project" value="InterPro"/>
</dbReference>
<dbReference type="AlphaFoldDB" id="A0AA48LX03"/>
<keyword evidence="10" id="KW-0436">Ligase</keyword>
<gene>
    <name evidence="10" type="primary">cbiB/cobD</name>
    <name evidence="10" type="ORF">AMST5_00315</name>
</gene>
<dbReference type="InterPro" id="IPR004485">
    <property type="entry name" value="Cobalamin_biosynth_CobD/CbiB"/>
</dbReference>
<dbReference type="GO" id="GO:0005886">
    <property type="term" value="C:plasma membrane"/>
    <property type="evidence" value="ECO:0007669"/>
    <property type="project" value="UniProtKB-SubCell"/>
</dbReference>
<evidence type="ECO:0000256" key="1">
    <source>
        <dbReference type="ARBA" id="ARBA00004651"/>
    </source>
</evidence>
<organism evidence="10">
    <name type="scientific">freshwater sediment metagenome</name>
    <dbReference type="NCBI Taxonomy" id="556182"/>
    <lineage>
        <taxon>unclassified sequences</taxon>
        <taxon>metagenomes</taxon>
        <taxon>ecological metagenomes</taxon>
    </lineage>
</organism>
<evidence type="ECO:0000256" key="2">
    <source>
        <dbReference type="ARBA" id="ARBA00004953"/>
    </source>
</evidence>
<keyword evidence="7 9" id="KW-1133">Transmembrane helix</keyword>
<proteinExistence type="inferred from homology"/>
<evidence type="ECO:0000256" key="6">
    <source>
        <dbReference type="ARBA" id="ARBA00022692"/>
    </source>
</evidence>
<accession>A0AA48LX03</accession>
<comment type="pathway">
    <text evidence="2">Cofactor biosynthesis; adenosylcobalamin biosynthesis.</text>
</comment>
<evidence type="ECO:0000256" key="3">
    <source>
        <dbReference type="ARBA" id="ARBA00006263"/>
    </source>
</evidence>
<dbReference type="HAMAP" id="MF_00024">
    <property type="entry name" value="CobD_CbiB"/>
    <property type="match status" value="1"/>
</dbReference>
<evidence type="ECO:0000256" key="5">
    <source>
        <dbReference type="ARBA" id="ARBA00022573"/>
    </source>
</evidence>
<protein>
    <submittedName>
        <fullName evidence="10">Adenosylcobinamide-phosphate synthase</fullName>
        <ecNumber evidence="10">6.3.1.10</ecNumber>
    </submittedName>
</protein>
<dbReference type="EMBL" id="OY288114">
    <property type="protein sequence ID" value="CAJ0850748.1"/>
    <property type="molecule type" value="Genomic_DNA"/>
</dbReference>
<sequence length="325" mass="33440">MRGRQLMSFGVTLAALAVEAVAGYPDALYRRIGHPVTWVGKLIDELDARLNHETDSFAARRVRGAIALALLAAAALAAGAAIELVASVLPYGWFWLALVSSSLIAQRSLYAHVAAVARALPRGLREGRREVAKIVGRDVNMLDDAGVARAAIESLAENFSDGVVAPVFFLALFGLPGALLYKAVNTADSMIGHKSDRHLAFGWASARCDDLLNLIPARLAAGLIVAAAGFVPGASAGGALRSALADAGKHASPNAGWPEAAMAGALGLALGGPRAYHGRALAAPTMGAGRRDAQLADIFRGLTIYKGAVAVLWLVALAGAAAGLS</sequence>
<keyword evidence="4" id="KW-1003">Cell membrane</keyword>
<dbReference type="PANTHER" id="PTHR34308:SF1">
    <property type="entry name" value="COBALAMIN BIOSYNTHESIS PROTEIN CBIB"/>
    <property type="match status" value="1"/>
</dbReference>
<reference evidence="10" key="1">
    <citation type="submission" date="2023-07" db="EMBL/GenBank/DDBJ databases">
        <authorList>
            <person name="Pelsma A.J. K."/>
        </authorList>
    </citation>
    <scope>NUCLEOTIDE SEQUENCE</scope>
</reference>
<dbReference type="Pfam" id="PF03186">
    <property type="entry name" value="CobD_Cbib"/>
    <property type="match status" value="1"/>
</dbReference>
<dbReference type="PANTHER" id="PTHR34308">
    <property type="entry name" value="COBALAMIN BIOSYNTHESIS PROTEIN CBIB"/>
    <property type="match status" value="1"/>
</dbReference>
<evidence type="ECO:0000256" key="8">
    <source>
        <dbReference type="ARBA" id="ARBA00023136"/>
    </source>
</evidence>
<dbReference type="EC" id="6.3.1.10" evidence="10"/>
<evidence type="ECO:0000256" key="9">
    <source>
        <dbReference type="SAM" id="Phobius"/>
    </source>
</evidence>
<feature type="transmembrane region" description="Helical" evidence="9">
    <location>
        <begin position="163"/>
        <end position="184"/>
    </location>
</feature>
<dbReference type="GO" id="GO:0009236">
    <property type="term" value="P:cobalamin biosynthetic process"/>
    <property type="evidence" value="ECO:0007669"/>
    <property type="project" value="UniProtKB-KW"/>
</dbReference>
<feature type="transmembrane region" description="Helical" evidence="9">
    <location>
        <begin position="304"/>
        <end position="324"/>
    </location>
</feature>